<sequence length="571" mass="62425">MTETRAGTGPTPAAAPAIRAGAQSPFWPAGLPAHLDFPQGNAVGNLEHAARRAPDRPALYYYGRTTRYAELYARVEALAGYLQHRGLRPGDRVLVDLQNSPQFVTAFHAILRADAVVVPINPMNTTEELEHYARDSGARLAIVGDELVDRFRPLMPELFDRLIVAHYADEAPTAPAEPLPPVMQAPRAALRPETETDFEAAIVAGHRPTPYAASSADIAVMPYSSGTTGKPKACMHPHSTVAFTAAAQAKWYGLDDRSVMTSFMPMFHVAGMQASMSAGIFAGAALVIMTRWDRDIIPDLFTRHKVTWWSAAPTMIVDVMASEKFDPACLAHITVLTGGGASMPAAVALELRDRYGLEFCEGYGLTETISATHINPPARPKPQCLGLPIFDTLSIVVDPDTLAEKPQGELGEILISGPQVMAGYWNRPEATAETLIPLQDRLWLRTGDLGYVDAEGYFFIVDRLKRMISVSGFKVWPAECETLLYRHPAVQECCVISAPDPYRGETVKALIVLKPGQAAQVDARTITEFARAHMAAYKIPRIVEFVDSLPQSGSRKVDWRALQQAEWSAKQ</sequence>
<dbReference type="NCBIfam" id="NF006181">
    <property type="entry name" value="PRK08314.1"/>
    <property type="match status" value="1"/>
</dbReference>
<dbReference type="InterPro" id="IPR042099">
    <property type="entry name" value="ANL_N_sf"/>
</dbReference>
<evidence type="ECO:0000313" key="3">
    <source>
        <dbReference type="EMBL" id="MDK3017314.1"/>
    </source>
</evidence>
<accession>A0ABT7EYB3</accession>
<dbReference type="Pfam" id="PF13193">
    <property type="entry name" value="AMP-binding_C"/>
    <property type="match status" value="1"/>
</dbReference>
<dbReference type="PANTHER" id="PTHR43767">
    <property type="entry name" value="LONG-CHAIN-FATTY-ACID--COA LIGASE"/>
    <property type="match status" value="1"/>
</dbReference>
<dbReference type="InterPro" id="IPR025110">
    <property type="entry name" value="AMP-bd_C"/>
</dbReference>
<reference evidence="3 4" key="1">
    <citation type="submission" date="2023-05" db="EMBL/GenBank/DDBJ databases">
        <title>Pseudodonghicola sp. nov.</title>
        <authorList>
            <person name="Huang J."/>
        </authorList>
    </citation>
    <scope>NUCLEOTIDE SEQUENCE [LARGE SCALE GENOMIC DNA]</scope>
    <source>
        <strain evidence="3 4">IC7</strain>
    </source>
</reference>
<dbReference type="GO" id="GO:0016874">
    <property type="term" value="F:ligase activity"/>
    <property type="evidence" value="ECO:0007669"/>
    <property type="project" value="UniProtKB-KW"/>
</dbReference>
<name>A0ABT7EYB3_9RHOB</name>
<keyword evidence="3" id="KW-0436">Ligase</keyword>
<dbReference type="Gene3D" id="3.40.50.12780">
    <property type="entry name" value="N-terminal domain of ligase-like"/>
    <property type="match status" value="1"/>
</dbReference>
<dbReference type="RefSeq" id="WP_284480134.1">
    <property type="nucleotide sequence ID" value="NZ_JASNJD010000004.1"/>
</dbReference>
<dbReference type="EMBL" id="JASNJD010000004">
    <property type="protein sequence ID" value="MDK3017314.1"/>
    <property type="molecule type" value="Genomic_DNA"/>
</dbReference>
<dbReference type="InterPro" id="IPR020845">
    <property type="entry name" value="AMP-binding_CS"/>
</dbReference>
<protein>
    <submittedName>
        <fullName evidence="3">Long-chain-fatty-acid--CoA ligase</fullName>
    </submittedName>
</protein>
<dbReference type="Gene3D" id="3.30.300.30">
    <property type="match status" value="1"/>
</dbReference>
<feature type="domain" description="AMP-binding enzyme C-terminal" evidence="2">
    <location>
        <begin position="479"/>
        <end position="556"/>
    </location>
</feature>
<dbReference type="SUPFAM" id="SSF56801">
    <property type="entry name" value="Acetyl-CoA synthetase-like"/>
    <property type="match status" value="1"/>
</dbReference>
<evidence type="ECO:0000313" key="4">
    <source>
        <dbReference type="Proteomes" id="UP001243757"/>
    </source>
</evidence>
<feature type="domain" description="AMP-dependent synthetase/ligase" evidence="1">
    <location>
        <begin position="46"/>
        <end position="425"/>
    </location>
</feature>
<dbReference type="InterPro" id="IPR000873">
    <property type="entry name" value="AMP-dep_synth/lig_dom"/>
</dbReference>
<gene>
    <name evidence="3" type="ORF">QO033_06470</name>
</gene>
<dbReference type="Pfam" id="PF00501">
    <property type="entry name" value="AMP-binding"/>
    <property type="match status" value="1"/>
</dbReference>
<evidence type="ECO:0000259" key="2">
    <source>
        <dbReference type="Pfam" id="PF13193"/>
    </source>
</evidence>
<dbReference type="PROSITE" id="PS00455">
    <property type="entry name" value="AMP_BINDING"/>
    <property type="match status" value="1"/>
</dbReference>
<dbReference type="Proteomes" id="UP001243757">
    <property type="component" value="Unassembled WGS sequence"/>
</dbReference>
<proteinExistence type="predicted"/>
<dbReference type="PANTHER" id="PTHR43767:SF1">
    <property type="entry name" value="NONRIBOSOMAL PEPTIDE SYNTHASE PES1 (EUROFUNG)-RELATED"/>
    <property type="match status" value="1"/>
</dbReference>
<organism evidence="3 4">
    <name type="scientific">Pseudodonghicola flavimaris</name>
    <dbReference type="NCBI Taxonomy" id="3050036"/>
    <lineage>
        <taxon>Bacteria</taxon>
        <taxon>Pseudomonadati</taxon>
        <taxon>Pseudomonadota</taxon>
        <taxon>Alphaproteobacteria</taxon>
        <taxon>Rhodobacterales</taxon>
        <taxon>Paracoccaceae</taxon>
        <taxon>Pseudodonghicola</taxon>
    </lineage>
</organism>
<comment type="caution">
    <text evidence="3">The sequence shown here is derived from an EMBL/GenBank/DDBJ whole genome shotgun (WGS) entry which is preliminary data.</text>
</comment>
<dbReference type="InterPro" id="IPR045851">
    <property type="entry name" value="AMP-bd_C_sf"/>
</dbReference>
<keyword evidence="4" id="KW-1185">Reference proteome</keyword>
<dbReference type="InterPro" id="IPR050237">
    <property type="entry name" value="ATP-dep_AMP-bd_enzyme"/>
</dbReference>
<evidence type="ECO:0000259" key="1">
    <source>
        <dbReference type="Pfam" id="PF00501"/>
    </source>
</evidence>